<feature type="compositionally biased region" description="Basic residues" evidence="1">
    <location>
        <begin position="26"/>
        <end position="43"/>
    </location>
</feature>
<proteinExistence type="predicted"/>
<dbReference type="Proteomes" id="UP000235728">
    <property type="component" value="Unassembled WGS sequence"/>
</dbReference>
<dbReference type="EMBL" id="MRVG01000006">
    <property type="protein sequence ID" value="PMB67727.1"/>
    <property type="molecule type" value="Genomic_DNA"/>
</dbReference>
<dbReference type="AlphaFoldDB" id="A0A2N6NKE1"/>
<feature type="region of interest" description="Disordered" evidence="1">
    <location>
        <begin position="1"/>
        <end position="61"/>
    </location>
</feature>
<evidence type="ECO:0000313" key="3">
    <source>
        <dbReference type="Proteomes" id="UP000235728"/>
    </source>
</evidence>
<evidence type="ECO:0000313" key="2">
    <source>
        <dbReference type="EMBL" id="PMB67727.1"/>
    </source>
</evidence>
<name>A0A2N6NKE1_BEABA</name>
<comment type="caution">
    <text evidence="2">The sequence shown here is derived from an EMBL/GenBank/DDBJ whole genome shotgun (WGS) entry which is preliminary data.</text>
</comment>
<gene>
    <name evidence="2" type="ORF">BM221_005895</name>
</gene>
<sequence length="74" mass="8799">MPAIWWPGSQQRQRAIHSQHSESRRAQLRRQSHQQRPRAHRWQLPHGHGAEVADRRHGLNSVEEQGVERQLLLF</sequence>
<organism evidence="2 3">
    <name type="scientific">Beauveria bassiana</name>
    <name type="common">White muscardine disease fungus</name>
    <name type="synonym">Tritirachium shiotae</name>
    <dbReference type="NCBI Taxonomy" id="176275"/>
    <lineage>
        <taxon>Eukaryota</taxon>
        <taxon>Fungi</taxon>
        <taxon>Dikarya</taxon>
        <taxon>Ascomycota</taxon>
        <taxon>Pezizomycotina</taxon>
        <taxon>Sordariomycetes</taxon>
        <taxon>Hypocreomycetidae</taxon>
        <taxon>Hypocreales</taxon>
        <taxon>Cordycipitaceae</taxon>
        <taxon>Beauveria</taxon>
    </lineage>
</organism>
<feature type="compositionally biased region" description="Basic and acidic residues" evidence="1">
    <location>
        <begin position="48"/>
        <end position="57"/>
    </location>
</feature>
<accession>A0A2N6NKE1</accession>
<protein>
    <submittedName>
        <fullName evidence="2">Uncharacterized protein</fullName>
    </submittedName>
</protein>
<reference evidence="2 3" key="1">
    <citation type="journal article" date="2016" name="Appl. Microbiol. Biotechnol.">
        <title>Characterization of T-DNA insertion mutants with decreased virulence in the entomopathogenic fungus Beauveria bassiana JEF-007.</title>
        <authorList>
            <person name="Kim S."/>
            <person name="Lee S.J."/>
            <person name="Nai Y.S."/>
            <person name="Yu J.S."/>
            <person name="Lee M.R."/>
            <person name="Yang Y.T."/>
            <person name="Kim J.S."/>
        </authorList>
    </citation>
    <scope>NUCLEOTIDE SEQUENCE [LARGE SCALE GENOMIC DNA]</scope>
    <source>
        <strain evidence="2 3">JEF-007</strain>
    </source>
</reference>
<feature type="compositionally biased region" description="Polar residues" evidence="1">
    <location>
        <begin position="8"/>
        <end position="18"/>
    </location>
</feature>
<evidence type="ECO:0000256" key="1">
    <source>
        <dbReference type="SAM" id="MobiDB-lite"/>
    </source>
</evidence>